<reference evidence="1" key="1">
    <citation type="submission" date="2016-07" db="EMBL/GenBank/DDBJ databases">
        <authorList>
            <person name="Bretaudeau A."/>
        </authorList>
    </citation>
    <scope>NUCLEOTIDE SEQUENCE</scope>
    <source>
        <strain evidence="1">Rice</strain>
        <tissue evidence="1">Whole body</tissue>
    </source>
</reference>
<name>A0A2H1VLR8_SPOFR</name>
<organism evidence="1">
    <name type="scientific">Spodoptera frugiperda</name>
    <name type="common">Fall armyworm</name>
    <dbReference type="NCBI Taxonomy" id="7108"/>
    <lineage>
        <taxon>Eukaryota</taxon>
        <taxon>Metazoa</taxon>
        <taxon>Ecdysozoa</taxon>
        <taxon>Arthropoda</taxon>
        <taxon>Hexapoda</taxon>
        <taxon>Insecta</taxon>
        <taxon>Pterygota</taxon>
        <taxon>Neoptera</taxon>
        <taxon>Endopterygota</taxon>
        <taxon>Lepidoptera</taxon>
        <taxon>Glossata</taxon>
        <taxon>Ditrysia</taxon>
        <taxon>Noctuoidea</taxon>
        <taxon>Noctuidae</taxon>
        <taxon>Amphipyrinae</taxon>
        <taxon>Spodoptera</taxon>
    </lineage>
</organism>
<evidence type="ECO:0000313" key="1">
    <source>
        <dbReference type="EMBL" id="SOQ41770.1"/>
    </source>
</evidence>
<sequence length="67" mass="7307">MKFDTQAIHRSGTESATHSRRAYNIMAGSRGIARFTESTEYCSNMASVTHEGGATYAAARHDVPVED</sequence>
<accession>A0A2H1VLR8</accession>
<proteinExistence type="predicted"/>
<protein>
    <submittedName>
        <fullName evidence="1">SFRICE_015643</fullName>
    </submittedName>
</protein>
<gene>
    <name evidence="1" type="ORF">SFRICE_015643</name>
</gene>
<dbReference type="EMBL" id="ODYU01003256">
    <property type="protein sequence ID" value="SOQ41770.1"/>
    <property type="molecule type" value="Genomic_DNA"/>
</dbReference>
<dbReference type="AlphaFoldDB" id="A0A2H1VLR8"/>